<accession>A0A433DB43</accession>
<evidence type="ECO:0000313" key="2">
    <source>
        <dbReference type="EMBL" id="RUP48061.1"/>
    </source>
</evidence>
<name>A0A433DB43_9FUNG</name>
<sequence length="146" mass="16455">MTCGDSEENSLRRVHRIQSSLCSHLKTFHTALRVTVRTQMSNNQQYDDSTYDPQQGSTDSYNDDLQQSHDGHDGEQHDGQQDKASGIHHEEGRTGTHYSRLGQDNTPPRPSRSWNRSGLKKVPSVRLSATITSGPCRVGTEMRYVQ</sequence>
<comment type="caution">
    <text evidence="2">The sequence shown here is derived from an EMBL/GenBank/DDBJ whole genome shotgun (WGS) entry which is preliminary data.</text>
</comment>
<dbReference type="Proteomes" id="UP000268093">
    <property type="component" value="Unassembled WGS sequence"/>
</dbReference>
<feature type="compositionally biased region" description="Polar residues" evidence="1">
    <location>
        <begin position="102"/>
        <end position="116"/>
    </location>
</feature>
<evidence type="ECO:0000313" key="3">
    <source>
        <dbReference type="Proteomes" id="UP000268093"/>
    </source>
</evidence>
<feature type="compositionally biased region" description="Basic and acidic residues" evidence="1">
    <location>
        <begin position="66"/>
        <end position="94"/>
    </location>
</feature>
<proteinExistence type="predicted"/>
<organism evidence="2 3">
    <name type="scientific">Jimgerdemannia flammicorona</name>
    <dbReference type="NCBI Taxonomy" id="994334"/>
    <lineage>
        <taxon>Eukaryota</taxon>
        <taxon>Fungi</taxon>
        <taxon>Fungi incertae sedis</taxon>
        <taxon>Mucoromycota</taxon>
        <taxon>Mucoromycotina</taxon>
        <taxon>Endogonomycetes</taxon>
        <taxon>Endogonales</taxon>
        <taxon>Endogonaceae</taxon>
        <taxon>Jimgerdemannia</taxon>
    </lineage>
</organism>
<protein>
    <submittedName>
        <fullName evidence="2">Uncharacterized protein</fullName>
    </submittedName>
</protein>
<dbReference type="EMBL" id="RBNI01003755">
    <property type="protein sequence ID" value="RUP48061.1"/>
    <property type="molecule type" value="Genomic_DNA"/>
</dbReference>
<gene>
    <name evidence="2" type="ORF">BC936DRAFT_145007</name>
</gene>
<feature type="compositionally biased region" description="Polar residues" evidence="1">
    <location>
        <begin position="41"/>
        <end position="65"/>
    </location>
</feature>
<reference evidence="2 3" key="1">
    <citation type="journal article" date="2018" name="New Phytol.">
        <title>Phylogenomics of Endogonaceae and evolution of mycorrhizas within Mucoromycota.</title>
        <authorList>
            <person name="Chang Y."/>
            <person name="Desiro A."/>
            <person name="Na H."/>
            <person name="Sandor L."/>
            <person name="Lipzen A."/>
            <person name="Clum A."/>
            <person name="Barry K."/>
            <person name="Grigoriev I.V."/>
            <person name="Martin F.M."/>
            <person name="Stajich J.E."/>
            <person name="Smith M.E."/>
            <person name="Bonito G."/>
            <person name="Spatafora J.W."/>
        </authorList>
    </citation>
    <scope>NUCLEOTIDE SEQUENCE [LARGE SCALE GENOMIC DNA]</scope>
    <source>
        <strain evidence="2 3">GMNB39</strain>
    </source>
</reference>
<evidence type="ECO:0000256" key="1">
    <source>
        <dbReference type="SAM" id="MobiDB-lite"/>
    </source>
</evidence>
<feature type="region of interest" description="Disordered" evidence="1">
    <location>
        <begin position="41"/>
        <end position="121"/>
    </location>
</feature>
<keyword evidence="3" id="KW-1185">Reference proteome</keyword>
<dbReference type="AlphaFoldDB" id="A0A433DB43"/>